<dbReference type="Pfam" id="PF07660">
    <property type="entry name" value="STN"/>
    <property type="match status" value="1"/>
</dbReference>
<dbReference type="PANTHER" id="PTHR30069">
    <property type="entry name" value="TONB-DEPENDENT OUTER MEMBRANE RECEPTOR"/>
    <property type="match status" value="1"/>
</dbReference>
<comment type="subcellular location">
    <subcellularLocation>
        <location evidence="5">Cell outer membrane</location>
        <topology evidence="5">Multi-pass membrane protein</topology>
    </subcellularLocation>
</comment>
<feature type="domain" description="Secretin/TonB short N-terminal" evidence="6">
    <location>
        <begin position="69"/>
        <end position="120"/>
    </location>
</feature>
<dbReference type="InterPro" id="IPR008969">
    <property type="entry name" value="CarboxyPept-like_regulatory"/>
</dbReference>
<dbReference type="GO" id="GO:0009279">
    <property type="term" value="C:cell outer membrane"/>
    <property type="evidence" value="ECO:0007669"/>
    <property type="project" value="UniProtKB-SubCell"/>
</dbReference>
<dbReference type="InterPro" id="IPR012910">
    <property type="entry name" value="Plug_dom"/>
</dbReference>
<evidence type="ECO:0000256" key="2">
    <source>
        <dbReference type="ARBA" id="ARBA00022729"/>
    </source>
</evidence>
<dbReference type="Pfam" id="PF13715">
    <property type="entry name" value="CarbopepD_reg_2"/>
    <property type="match status" value="1"/>
</dbReference>
<evidence type="ECO:0000256" key="3">
    <source>
        <dbReference type="ARBA" id="ARBA00023136"/>
    </source>
</evidence>
<dbReference type="AlphaFoldDB" id="A0A1G7RP02"/>
<gene>
    <name evidence="7" type="ORF">SAMN04487996_115112</name>
</gene>
<keyword evidence="2" id="KW-0732">Signal</keyword>
<dbReference type="SMART" id="SM00965">
    <property type="entry name" value="STN"/>
    <property type="match status" value="1"/>
</dbReference>
<evidence type="ECO:0000256" key="4">
    <source>
        <dbReference type="ARBA" id="ARBA00023237"/>
    </source>
</evidence>
<dbReference type="NCBIfam" id="TIGR04056">
    <property type="entry name" value="OMP_RagA_SusC"/>
    <property type="match status" value="1"/>
</dbReference>
<dbReference type="RefSeq" id="WP_229212833.1">
    <property type="nucleotide sequence ID" value="NZ_FNAN01000015.1"/>
</dbReference>
<evidence type="ECO:0000256" key="1">
    <source>
        <dbReference type="ARBA" id="ARBA00022448"/>
    </source>
</evidence>
<keyword evidence="8" id="KW-1185">Reference proteome</keyword>
<keyword evidence="1 5" id="KW-0813">Transport</keyword>
<reference evidence="8" key="1">
    <citation type="submission" date="2016-10" db="EMBL/GenBank/DDBJ databases">
        <authorList>
            <person name="Varghese N."/>
            <person name="Submissions S."/>
        </authorList>
    </citation>
    <scope>NUCLEOTIDE SEQUENCE [LARGE SCALE GENOMIC DNA]</scope>
    <source>
        <strain evidence="8">DSM 25329</strain>
    </source>
</reference>
<dbReference type="Gene3D" id="2.170.130.10">
    <property type="entry name" value="TonB-dependent receptor, plug domain"/>
    <property type="match status" value="1"/>
</dbReference>
<dbReference type="PANTHER" id="PTHR30069:SF29">
    <property type="entry name" value="HEMOGLOBIN AND HEMOGLOBIN-HAPTOGLOBIN-BINDING PROTEIN 1-RELATED"/>
    <property type="match status" value="1"/>
</dbReference>
<proteinExistence type="inferred from homology"/>
<evidence type="ECO:0000313" key="7">
    <source>
        <dbReference type="EMBL" id="SDG12455.1"/>
    </source>
</evidence>
<dbReference type="InterPro" id="IPR037066">
    <property type="entry name" value="Plug_dom_sf"/>
</dbReference>
<dbReference type="SUPFAM" id="SSF56935">
    <property type="entry name" value="Porins"/>
    <property type="match status" value="1"/>
</dbReference>
<keyword evidence="5" id="KW-0812">Transmembrane</keyword>
<comment type="similarity">
    <text evidence="5">Belongs to the TonB-dependent receptor family.</text>
</comment>
<evidence type="ECO:0000256" key="5">
    <source>
        <dbReference type="PROSITE-ProRule" id="PRU01360"/>
    </source>
</evidence>
<keyword evidence="3 5" id="KW-0472">Membrane</keyword>
<dbReference type="SUPFAM" id="SSF49464">
    <property type="entry name" value="Carboxypeptidase regulatory domain-like"/>
    <property type="match status" value="1"/>
</dbReference>
<dbReference type="STRING" id="659014.SAMN04487996_115112"/>
<dbReference type="GO" id="GO:0015344">
    <property type="term" value="F:siderophore uptake transmembrane transporter activity"/>
    <property type="evidence" value="ECO:0007669"/>
    <property type="project" value="TreeGrafter"/>
</dbReference>
<keyword evidence="4 5" id="KW-0998">Cell outer membrane</keyword>
<dbReference type="Gene3D" id="3.55.50.30">
    <property type="match status" value="1"/>
</dbReference>
<keyword evidence="5" id="KW-1134">Transmembrane beta strand</keyword>
<dbReference type="InterPro" id="IPR011662">
    <property type="entry name" value="Secretin/TonB_short_N"/>
</dbReference>
<dbReference type="InterPro" id="IPR023996">
    <property type="entry name" value="TonB-dep_OMP_SusC/RagA"/>
</dbReference>
<dbReference type="NCBIfam" id="TIGR04057">
    <property type="entry name" value="SusC_RagA_signa"/>
    <property type="match status" value="1"/>
</dbReference>
<organism evidence="7 8">
    <name type="scientific">Dyadobacter soli</name>
    <dbReference type="NCBI Taxonomy" id="659014"/>
    <lineage>
        <taxon>Bacteria</taxon>
        <taxon>Pseudomonadati</taxon>
        <taxon>Bacteroidota</taxon>
        <taxon>Cytophagia</taxon>
        <taxon>Cytophagales</taxon>
        <taxon>Spirosomataceae</taxon>
        <taxon>Dyadobacter</taxon>
    </lineage>
</organism>
<dbReference type="Gene3D" id="2.60.40.1120">
    <property type="entry name" value="Carboxypeptidase-like, regulatory domain"/>
    <property type="match status" value="1"/>
</dbReference>
<dbReference type="GO" id="GO:0044718">
    <property type="term" value="P:siderophore transmembrane transport"/>
    <property type="evidence" value="ECO:0007669"/>
    <property type="project" value="TreeGrafter"/>
</dbReference>
<dbReference type="InterPro" id="IPR023997">
    <property type="entry name" value="TonB-dep_OMP_SusC/RagA_CS"/>
</dbReference>
<accession>A0A1G7RP02</accession>
<dbReference type="Pfam" id="PF07715">
    <property type="entry name" value="Plug"/>
    <property type="match status" value="1"/>
</dbReference>
<dbReference type="EMBL" id="FNAN01000015">
    <property type="protein sequence ID" value="SDG12455.1"/>
    <property type="molecule type" value="Genomic_DNA"/>
</dbReference>
<dbReference type="InterPro" id="IPR039426">
    <property type="entry name" value="TonB-dep_rcpt-like"/>
</dbReference>
<sequence>MKKVRRPEDFLIKLMRITLMQCILAGLFAGITWANDGRAQSAMSQKVTVDIRNEEIKTIFAQLEKQTNAKFIFSSKLIQSDRRASVKVKNGSLSAVLDALLKPLELDYKIKGDLIVIKPGHTPQGAEPVSEEIPVVEISTIATVDKSISGVVKDEAGAGLPGVSVVLKGTQTGTSSDEKGKYSLTVPNGEQVLIFSFVGFLSQEITVPSGQSALDITLKVDDKALEEVVVVGYGTQRKESLTGSISTITSKDIERVHGGSTVSSGLAGKIPGVTFRMPDGRPGASANIQIRNMGSPLFVIDGIQQDAGQFNNISPNDIESISVLKDASAAIYGVRAANGVVVVTTKRGKMGAKNTVSLDAYTGWQNWSRFPNVVNDSYQWMHGKAEAEMNQYGKTSITQAELEKYRAGTEMGYKTFNWKDFIIKKNSPLSSVNLNMTGGSDKINYYISATRLHQNSVLGREFTFDRTNIQSNVDAKITDRLKLGVQINGRIEKRDQPGIPGGDDYWLPRFAILRNRPFERPYANDNPEYLNDIKHNETNWAYNNKKLGGYWTEYWRVLQTNFSAEYQIPGVKGLSARGMYSYYIADRVMNGHEYTYKAYTYNPTDDTYTVTGGSTNPWRERGTRKVMRNVYQGQLAYNNTFGKHTVGATFVSEWQDERTQDQWVHAVPKTNVLPLIYFPTVDTYNDSDSELARIGYIGRVNYDYGGKYYLEVSARRDASWKFAPDRRVGYFPSASVGWRITEEDFFKKLIGERSILDDLKFRGSYGILGDDNILFNNDPGRPLSPYAYLPGYDYNKGNVILSGNAVVTSRDKGQIINNISWFKSKITDVGADFSLLGTKITGSVDYFYRLRTGLLGRKYDILVPSELGYALPDENVNSDSQQGWEGALTYNGKAGNINYSIGGNVSFARSKFKSSYKPIFNNSLDRYRASGEDRYTGIFWGLESIGQFESQQQIAEYPVNIDGQGNRTLLPGDLIYKDLNGDKVIDGYDQRPIGYNATGQPNVNFGLNLSVSWKGIGFIADFSGAGMYSWNQNYEQRWAYQNEGALNSIFLDRWHRTDPFDVNSQWVAGKYPALRFNDKDHSNNRNSTFWLHNVKYIRARTIELSYSLPKSVLEKLKMSRARFYINGYNLFSIDNVKSFGIDPEIQDDNGLQYPQNKFVNIGINLSI</sequence>
<name>A0A1G7RP02_9BACT</name>
<protein>
    <submittedName>
        <fullName evidence="7">TonB-linked outer membrane protein, SusC/RagA family</fullName>
    </submittedName>
</protein>
<evidence type="ECO:0000259" key="6">
    <source>
        <dbReference type="SMART" id="SM00965"/>
    </source>
</evidence>
<dbReference type="PROSITE" id="PS52016">
    <property type="entry name" value="TONB_DEPENDENT_REC_3"/>
    <property type="match status" value="1"/>
</dbReference>
<evidence type="ECO:0000313" key="8">
    <source>
        <dbReference type="Proteomes" id="UP000198748"/>
    </source>
</evidence>
<dbReference type="Proteomes" id="UP000198748">
    <property type="component" value="Unassembled WGS sequence"/>
</dbReference>